<sequence length="73" mass="8009">MPGLRVGANVILACVGEEMHQKGWLMAPWLIDKGPTVANGLLIFRWGRCIRYSPARPEAGTSMLTATFVVHES</sequence>
<protein>
    <submittedName>
        <fullName evidence="1">Uncharacterized protein</fullName>
    </submittedName>
</protein>
<dbReference type="EMBL" id="UPHU01000001">
    <property type="protein sequence ID" value="VBA50203.1"/>
    <property type="molecule type" value="Genomic_DNA"/>
</dbReference>
<reference evidence="1 2" key="1">
    <citation type="submission" date="2018-09" db="EMBL/GenBank/DDBJ databases">
        <authorList>
            <person name="Tagini F."/>
        </authorList>
    </citation>
    <scope>NUCLEOTIDE SEQUENCE [LARGE SCALE GENOMIC DNA]</scope>
    <source>
        <strain evidence="1 2">MK142</strain>
    </source>
</reference>
<dbReference type="Proteomes" id="UP000268285">
    <property type="component" value="Unassembled WGS sequence"/>
</dbReference>
<dbReference type="AlphaFoldDB" id="A0A498QS85"/>
<proteinExistence type="predicted"/>
<accession>A0A498QS85</accession>
<organism evidence="1 2">
    <name type="scientific">Mycobacterium pseudokansasii</name>
    <dbReference type="NCBI Taxonomy" id="2341080"/>
    <lineage>
        <taxon>Bacteria</taxon>
        <taxon>Bacillati</taxon>
        <taxon>Actinomycetota</taxon>
        <taxon>Actinomycetes</taxon>
        <taxon>Mycobacteriales</taxon>
        <taxon>Mycobacteriaceae</taxon>
        <taxon>Mycobacterium</taxon>
    </lineage>
</organism>
<keyword evidence="2" id="KW-1185">Reference proteome</keyword>
<name>A0A498QS85_9MYCO</name>
<gene>
    <name evidence="1" type="ORF">LAUMK142_02456</name>
</gene>
<evidence type="ECO:0000313" key="2">
    <source>
        <dbReference type="Proteomes" id="UP000268285"/>
    </source>
</evidence>
<evidence type="ECO:0000313" key="1">
    <source>
        <dbReference type="EMBL" id="VBA50203.1"/>
    </source>
</evidence>